<gene>
    <name evidence="2" type="ORF">EHS89_08540</name>
</gene>
<dbReference type="RefSeq" id="WP_124925736.1">
    <property type="nucleotide sequence ID" value="NZ_BMOH01000006.1"/>
</dbReference>
<feature type="compositionally biased region" description="Polar residues" evidence="1">
    <location>
        <begin position="51"/>
        <end position="60"/>
    </location>
</feature>
<comment type="caution">
    <text evidence="2">The sequence shown here is derived from an EMBL/GenBank/DDBJ whole genome shotgun (WGS) entry which is preliminary data.</text>
</comment>
<dbReference type="Pfam" id="PF11748">
    <property type="entry name" value="DUF3306"/>
    <property type="match status" value="1"/>
</dbReference>
<evidence type="ECO:0000313" key="2">
    <source>
        <dbReference type="EMBL" id="RRC99546.1"/>
    </source>
</evidence>
<keyword evidence="3" id="KW-1185">Reference proteome</keyword>
<sequence>MNDETFLSRWSRRKTEQSSAPAVEVETRPEHDPQALAPISDEVTDEISVTAGKSDSNPDQNAEHDDPIPLTDADMPAIESLSEASDYSQFLSSGVSDELRNLALRKLFNLPQFNIVDGLNDYDEDFSKMPALSQEVVARMRSWMQDKQEQVVNEISDEITDASSLENSAENTEESTEASTDESPDQLTQSTALDSVKTSAVATDNDEEDSLGDADLEG</sequence>
<dbReference type="Proteomes" id="UP000267535">
    <property type="component" value="Unassembled WGS sequence"/>
</dbReference>
<dbReference type="AlphaFoldDB" id="A0A3P1SQU1"/>
<evidence type="ECO:0000313" key="3">
    <source>
        <dbReference type="Proteomes" id="UP000267535"/>
    </source>
</evidence>
<accession>A0A3P1SQU1</accession>
<organism evidence="2 3">
    <name type="scientific">Amphritea balenae</name>
    <dbReference type="NCBI Taxonomy" id="452629"/>
    <lineage>
        <taxon>Bacteria</taxon>
        <taxon>Pseudomonadati</taxon>
        <taxon>Pseudomonadota</taxon>
        <taxon>Gammaproteobacteria</taxon>
        <taxon>Oceanospirillales</taxon>
        <taxon>Oceanospirillaceae</taxon>
        <taxon>Amphritea</taxon>
    </lineage>
</organism>
<reference evidence="2 3" key="1">
    <citation type="submission" date="2018-11" db="EMBL/GenBank/DDBJ databases">
        <title>The draft genome sequence of Amphritea balenae JAMM 1525T.</title>
        <authorList>
            <person name="Fang Z."/>
            <person name="Zhang Y."/>
            <person name="Han X."/>
        </authorList>
    </citation>
    <scope>NUCLEOTIDE SEQUENCE [LARGE SCALE GENOMIC DNA]</scope>
    <source>
        <strain evidence="2 3">JAMM 1525</strain>
    </source>
</reference>
<feature type="compositionally biased region" description="Polar residues" evidence="1">
    <location>
        <begin position="185"/>
        <end position="202"/>
    </location>
</feature>
<feature type="compositionally biased region" description="Acidic residues" evidence="1">
    <location>
        <begin position="171"/>
        <end position="184"/>
    </location>
</feature>
<dbReference type="EMBL" id="RQXV01000004">
    <property type="protein sequence ID" value="RRC99546.1"/>
    <property type="molecule type" value="Genomic_DNA"/>
</dbReference>
<proteinExistence type="predicted"/>
<feature type="region of interest" description="Disordered" evidence="1">
    <location>
        <begin position="1"/>
        <end position="74"/>
    </location>
</feature>
<name>A0A3P1SQU1_9GAMM</name>
<feature type="region of interest" description="Disordered" evidence="1">
    <location>
        <begin position="153"/>
        <end position="218"/>
    </location>
</feature>
<dbReference type="OrthoDB" id="5609487at2"/>
<feature type="compositionally biased region" description="Acidic residues" evidence="1">
    <location>
        <begin position="204"/>
        <end position="218"/>
    </location>
</feature>
<protein>
    <submittedName>
        <fullName evidence="2">DUF3306 domain-containing protein</fullName>
    </submittedName>
</protein>
<dbReference type="InterPro" id="IPR021735">
    <property type="entry name" value="DUF3306"/>
</dbReference>
<evidence type="ECO:0000256" key="1">
    <source>
        <dbReference type="SAM" id="MobiDB-lite"/>
    </source>
</evidence>